<dbReference type="EMBL" id="LT634362">
    <property type="protein sequence ID" value="SFZ88386.1"/>
    <property type="molecule type" value="Genomic_DNA"/>
</dbReference>
<dbReference type="InterPro" id="IPR037185">
    <property type="entry name" value="EmrE-like"/>
</dbReference>
<keyword evidence="6 8" id="KW-0472">Membrane</keyword>
<dbReference type="SUPFAM" id="SSF103481">
    <property type="entry name" value="Multidrug resistance efflux transporter EmrE"/>
    <property type="match status" value="1"/>
</dbReference>
<name>A0A1K2I7M1_9LACO</name>
<evidence type="ECO:0000256" key="2">
    <source>
        <dbReference type="ARBA" id="ARBA00022448"/>
    </source>
</evidence>
<evidence type="ECO:0000256" key="6">
    <source>
        <dbReference type="ARBA" id="ARBA00023136"/>
    </source>
</evidence>
<feature type="transmembrane region" description="Helical" evidence="8">
    <location>
        <begin position="85"/>
        <end position="103"/>
    </location>
</feature>
<dbReference type="Gene3D" id="1.10.3730.20">
    <property type="match status" value="1"/>
</dbReference>
<feature type="transmembrane region" description="Helical" evidence="8">
    <location>
        <begin position="30"/>
        <end position="50"/>
    </location>
</feature>
<reference evidence="9" key="1">
    <citation type="submission" date="2016-11" db="EMBL/GenBank/DDBJ databases">
        <authorList>
            <person name="Jaros S."/>
            <person name="Januszkiewicz K."/>
            <person name="Wedrychowicz H."/>
        </authorList>
    </citation>
    <scope>NUCLEOTIDE SEQUENCE</scope>
    <source>
        <strain evidence="9">ACA-DC 565</strain>
    </source>
</reference>
<evidence type="ECO:0000256" key="3">
    <source>
        <dbReference type="ARBA" id="ARBA00022475"/>
    </source>
</evidence>
<accession>A0A1K2I7M1</accession>
<dbReference type="AlphaFoldDB" id="A0A1K2I7M1"/>
<keyword evidence="4 7" id="KW-0812">Transmembrane</keyword>
<organism evidence="9">
    <name type="scientific">Loigolactobacillus rennini</name>
    <dbReference type="NCBI Taxonomy" id="238013"/>
    <lineage>
        <taxon>Bacteria</taxon>
        <taxon>Bacillati</taxon>
        <taxon>Bacillota</taxon>
        <taxon>Bacilli</taxon>
        <taxon>Lactobacillales</taxon>
        <taxon>Lactobacillaceae</taxon>
        <taxon>Loigolactobacillus</taxon>
    </lineage>
</organism>
<keyword evidence="5 8" id="KW-1133">Transmembrane helix</keyword>
<comment type="similarity">
    <text evidence="7">Belongs to the drug/metabolite transporter (DMT) superfamily. Small multidrug resistance (SMR) (TC 2.A.7.1) family.</text>
</comment>
<proteinExistence type="inferred from homology"/>
<evidence type="ECO:0000256" key="4">
    <source>
        <dbReference type="ARBA" id="ARBA00022692"/>
    </source>
</evidence>
<evidence type="ECO:0000256" key="7">
    <source>
        <dbReference type="RuleBase" id="RU003942"/>
    </source>
</evidence>
<dbReference type="InterPro" id="IPR045324">
    <property type="entry name" value="Small_multidrug_res"/>
</dbReference>
<evidence type="ECO:0000256" key="1">
    <source>
        <dbReference type="ARBA" id="ARBA00004651"/>
    </source>
</evidence>
<dbReference type="GO" id="GO:0005886">
    <property type="term" value="C:plasma membrane"/>
    <property type="evidence" value="ECO:0007669"/>
    <property type="project" value="UniProtKB-SubCell"/>
</dbReference>
<gene>
    <name evidence="9" type="ORF">LREN565_1499</name>
</gene>
<evidence type="ECO:0000313" key="9">
    <source>
        <dbReference type="EMBL" id="SFZ88386.1"/>
    </source>
</evidence>
<dbReference type="PANTHER" id="PTHR30561:SF0">
    <property type="entry name" value="GUANIDINIUM EXPORTER"/>
    <property type="match status" value="1"/>
</dbReference>
<keyword evidence="3" id="KW-1003">Cell membrane</keyword>
<keyword evidence="2" id="KW-0813">Transport</keyword>
<dbReference type="InterPro" id="IPR000390">
    <property type="entry name" value="Small_drug/metabolite_transptr"/>
</dbReference>
<dbReference type="GO" id="GO:0022857">
    <property type="term" value="F:transmembrane transporter activity"/>
    <property type="evidence" value="ECO:0007669"/>
    <property type="project" value="InterPro"/>
</dbReference>
<protein>
    <submittedName>
        <fullName evidence="9">Quaternary ammonium compound-resistance protein SugE</fullName>
    </submittedName>
</protein>
<feature type="transmembrane region" description="Helical" evidence="8">
    <location>
        <begin position="57"/>
        <end position="79"/>
    </location>
</feature>
<sequence length="105" mass="11404">MAWLLLIIAGFCELGFIGFLQKAISSGKKWYNLFSFASMAISLILLAIVTKTIALSVAYAVWTGIGAISSVLYGIFFLGEDRQPLKFVFIGCILFGVIGLRLFGA</sequence>
<dbReference type="Pfam" id="PF00893">
    <property type="entry name" value="Multi_Drug_Res"/>
    <property type="match status" value="1"/>
</dbReference>
<evidence type="ECO:0000256" key="5">
    <source>
        <dbReference type="ARBA" id="ARBA00022989"/>
    </source>
</evidence>
<comment type="subcellular location">
    <subcellularLocation>
        <location evidence="1 7">Cell membrane</location>
        <topology evidence="1 7">Multi-pass membrane protein</topology>
    </subcellularLocation>
</comment>
<evidence type="ECO:0000256" key="8">
    <source>
        <dbReference type="SAM" id="Phobius"/>
    </source>
</evidence>
<dbReference type="PANTHER" id="PTHR30561">
    <property type="entry name" value="SMR FAMILY PROTON-DEPENDENT DRUG EFFLUX TRANSPORTER SUGE"/>
    <property type="match status" value="1"/>
</dbReference>